<dbReference type="Proteomes" id="UP000051054">
    <property type="component" value="Unassembled WGS sequence"/>
</dbReference>
<dbReference type="PANTHER" id="PTHR11592">
    <property type="entry name" value="GLUTATHIONE PEROXIDASE"/>
    <property type="match status" value="1"/>
</dbReference>
<dbReference type="AlphaFoldDB" id="A0A0R1WYR6"/>
<dbReference type="PROSITE" id="PS00460">
    <property type="entry name" value="GLUTATHIONE_PEROXID_1"/>
    <property type="match status" value="1"/>
</dbReference>
<evidence type="ECO:0000256" key="7">
    <source>
        <dbReference type="RuleBase" id="RU000499"/>
    </source>
</evidence>
<name>A0A0R1WYR6_9LACO</name>
<evidence type="ECO:0000256" key="4">
    <source>
        <dbReference type="ARBA" id="ARBA00023002"/>
    </source>
</evidence>
<evidence type="ECO:0000256" key="6">
    <source>
        <dbReference type="PIRSR" id="PIRSR000303-1"/>
    </source>
</evidence>
<dbReference type="Gene3D" id="3.40.30.10">
    <property type="entry name" value="Glutaredoxin"/>
    <property type="match status" value="1"/>
</dbReference>
<comment type="catalytic activity">
    <reaction evidence="1">
        <text>2 glutathione + H2O2 = glutathione disulfide + 2 H2O</text>
        <dbReference type="Rhea" id="RHEA:16833"/>
        <dbReference type="ChEBI" id="CHEBI:15377"/>
        <dbReference type="ChEBI" id="CHEBI:16240"/>
        <dbReference type="ChEBI" id="CHEBI:57925"/>
        <dbReference type="ChEBI" id="CHEBI:58297"/>
        <dbReference type="EC" id="1.11.1.9"/>
    </reaction>
</comment>
<sequence>MSAYDFTVKDMQNNPVSLNQYEGKALLIVNTATGCGFTPQYEGLEKLYQDYQDQGFVILDFPCNQFGHQAPGSIEDIHNFCTMKYDTTFPQFAKIDVNGKNADPLFNYLKQEEHGILGKDIKWNFTKFLVNKQGEVIKRYAPQAEPEKIAGDIEKIL</sequence>
<organism evidence="8 9">
    <name type="scientific">Ligilactobacillus hayakitensis DSM 18933 = JCM 14209</name>
    <dbReference type="NCBI Taxonomy" id="1423755"/>
    <lineage>
        <taxon>Bacteria</taxon>
        <taxon>Bacillati</taxon>
        <taxon>Bacillota</taxon>
        <taxon>Bacilli</taxon>
        <taxon>Lactobacillales</taxon>
        <taxon>Lactobacillaceae</taxon>
        <taxon>Ligilactobacillus</taxon>
    </lineage>
</organism>
<dbReference type="FunFam" id="3.40.30.10:FF:000010">
    <property type="entry name" value="Glutathione peroxidase"/>
    <property type="match status" value="1"/>
</dbReference>
<comment type="caution">
    <text evidence="8">The sequence shown here is derived from an EMBL/GenBank/DDBJ whole genome shotgun (WGS) entry which is preliminary data.</text>
</comment>
<comment type="similarity">
    <text evidence="2 7">Belongs to the glutathione peroxidase family.</text>
</comment>
<dbReference type="GO" id="GO:0004602">
    <property type="term" value="F:glutathione peroxidase activity"/>
    <property type="evidence" value="ECO:0007669"/>
    <property type="project" value="UniProtKB-EC"/>
</dbReference>
<dbReference type="CDD" id="cd00340">
    <property type="entry name" value="GSH_Peroxidase"/>
    <property type="match status" value="1"/>
</dbReference>
<dbReference type="SUPFAM" id="SSF52833">
    <property type="entry name" value="Thioredoxin-like"/>
    <property type="match status" value="1"/>
</dbReference>
<evidence type="ECO:0000313" key="8">
    <source>
        <dbReference type="EMBL" id="KRM20070.1"/>
    </source>
</evidence>
<dbReference type="STRING" id="1423755.FC40_GL000947"/>
<dbReference type="PIRSF" id="PIRSF000303">
    <property type="entry name" value="Glutathion_perox"/>
    <property type="match status" value="1"/>
</dbReference>
<keyword evidence="9" id="KW-1185">Reference proteome</keyword>
<dbReference type="InterPro" id="IPR036249">
    <property type="entry name" value="Thioredoxin-like_sf"/>
</dbReference>
<accession>A0A0R1WYR6</accession>
<dbReference type="PROSITE" id="PS51355">
    <property type="entry name" value="GLUTATHIONE_PEROXID_3"/>
    <property type="match status" value="1"/>
</dbReference>
<dbReference type="OrthoDB" id="9789406at2"/>
<evidence type="ECO:0000256" key="2">
    <source>
        <dbReference type="ARBA" id="ARBA00006926"/>
    </source>
</evidence>
<evidence type="ECO:0000256" key="1">
    <source>
        <dbReference type="ARBA" id="ARBA00000217"/>
    </source>
</evidence>
<keyword evidence="3 7" id="KW-0575">Peroxidase</keyword>
<dbReference type="Pfam" id="PF00255">
    <property type="entry name" value="GSHPx"/>
    <property type="match status" value="1"/>
</dbReference>
<feature type="active site" evidence="6">
    <location>
        <position position="35"/>
    </location>
</feature>
<protein>
    <recommendedName>
        <fullName evidence="5 7">Glutathione peroxidase</fullName>
    </recommendedName>
</protein>
<dbReference type="InterPro" id="IPR029759">
    <property type="entry name" value="GPX_AS"/>
</dbReference>
<dbReference type="GO" id="GO:0034599">
    <property type="term" value="P:cellular response to oxidative stress"/>
    <property type="evidence" value="ECO:0007669"/>
    <property type="project" value="TreeGrafter"/>
</dbReference>
<reference evidence="8 9" key="1">
    <citation type="journal article" date="2015" name="Genome Announc.">
        <title>Expanding the biotechnology potential of lactobacilli through comparative genomics of 213 strains and associated genera.</title>
        <authorList>
            <person name="Sun Z."/>
            <person name="Harris H.M."/>
            <person name="McCann A."/>
            <person name="Guo C."/>
            <person name="Argimon S."/>
            <person name="Zhang W."/>
            <person name="Yang X."/>
            <person name="Jeffery I.B."/>
            <person name="Cooney J.C."/>
            <person name="Kagawa T.F."/>
            <person name="Liu W."/>
            <person name="Song Y."/>
            <person name="Salvetti E."/>
            <person name="Wrobel A."/>
            <person name="Rasinkangas P."/>
            <person name="Parkhill J."/>
            <person name="Rea M.C."/>
            <person name="O'Sullivan O."/>
            <person name="Ritari J."/>
            <person name="Douillard F.P."/>
            <person name="Paul Ross R."/>
            <person name="Yang R."/>
            <person name="Briner A.E."/>
            <person name="Felis G.E."/>
            <person name="de Vos W.M."/>
            <person name="Barrangou R."/>
            <person name="Klaenhammer T.R."/>
            <person name="Caufield P.W."/>
            <person name="Cui Y."/>
            <person name="Zhang H."/>
            <person name="O'Toole P.W."/>
        </authorList>
    </citation>
    <scope>NUCLEOTIDE SEQUENCE [LARGE SCALE GENOMIC DNA]</scope>
    <source>
        <strain evidence="8 9">DSM 18933</strain>
    </source>
</reference>
<dbReference type="RefSeq" id="WP_025022650.1">
    <property type="nucleotide sequence ID" value="NZ_AZGD01000018.1"/>
</dbReference>
<dbReference type="PRINTS" id="PR01011">
    <property type="entry name" value="GLUTPROXDASE"/>
</dbReference>
<evidence type="ECO:0000256" key="5">
    <source>
        <dbReference type="ARBA" id="ARBA00069346"/>
    </source>
</evidence>
<dbReference type="PATRIC" id="fig|1423755.3.peg.1004"/>
<gene>
    <name evidence="8" type="ORF">FC40_GL000947</name>
</gene>
<keyword evidence="4 7" id="KW-0560">Oxidoreductase</keyword>
<dbReference type="InterPro" id="IPR029760">
    <property type="entry name" value="GPX_CS"/>
</dbReference>
<dbReference type="InterPro" id="IPR000889">
    <property type="entry name" value="Glutathione_peroxidase"/>
</dbReference>
<dbReference type="PROSITE" id="PS00763">
    <property type="entry name" value="GLUTATHIONE_PEROXID_2"/>
    <property type="match status" value="1"/>
</dbReference>
<dbReference type="eggNOG" id="COG0386">
    <property type="taxonomic scope" value="Bacteria"/>
</dbReference>
<dbReference type="PANTHER" id="PTHR11592:SF78">
    <property type="entry name" value="GLUTATHIONE PEROXIDASE"/>
    <property type="match status" value="1"/>
</dbReference>
<proteinExistence type="inferred from homology"/>
<evidence type="ECO:0000313" key="9">
    <source>
        <dbReference type="Proteomes" id="UP000051054"/>
    </source>
</evidence>
<dbReference type="EMBL" id="AZGD01000018">
    <property type="protein sequence ID" value="KRM20070.1"/>
    <property type="molecule type" value="Genomic_DNA"/>
</dbReference>
<evidence type="ECO:0000256" key="3">
    <source>
        <dbReference type="ARBA" id="ARBA00022559"/>
    </source>
</evidence>